<dbReference type="RefSeq" id="XP_040967277.1">
    <property type="nucleotide sequence ID" value="XM_041111343.1"/>
</dbReference>
<feature type="region of interest" description="Disordered" evidence="2">
    <location>
        <begin position="627"/>
        <end position="668"/>
    </location>
</feature>
<dbReference type="GeneID" id="107948431"/>
<feature type="compositionally biased region" description="Polar residues" evidence="2">
    <location>
        <begin position="541"/>
        <end position="560"/>
    </location>
</feature>
<evidence type="ECO:0000313" key="3">
    <source>
        <dbReference type="Proteomes" id="UP000818029"/>
    </source>
</evidence>
<keyword evidence="1" id="KW-0175">Coiled coil</keyword>
<feature type="compositionally biased region" description="Polar residues" evidence="2">
    <location>
        <begin position="628"/>
        <end position="639"/>
    </location>
</feature>
<dbReference type="InterPro" id="IPR043424">
    <property type="entry name" value="BLT-like"/>
</dbReference>
<dbReference type="PANTHER" id="PTHR31071:SF7">
    <property type="entry name" value="OS04G0382800 PROTEIN"/>
    <property type="match status" value="1"/>
</dbReference>
<evidence type="ECO:0000313" key="4">
    <source>
        <dbReference type="RefSeq" id="XP_040967277.1"/>
    </source>
</evidence>
<proteinExistence type="predicted"/>
<gene>
    <name evidence="4" type="primary">LOC107948431</name>
</gene>
<dbReference type="PANTHER" id="PTHR31071">
    <property type="entry name" value="GB|AAF24581.1"/>
    <property type="match status" value="1"/>
</dbReference>
<evidence type="ECO:0000256" key="2">
    <source>
        <dbReference type="SAM" id="MobiDB-lite"/>
    </source>
</evidence>
<feature type="region of interest" description="Disordered" evidence="2">
    <location>
        <begin position="79"/>
        <end position="184"/>
    </location>
</feature>
<feature type="compositionally biased region" description="Polar residues" evidence="2">
    <location>
        <begin position="169"/>
        <end position="181"/>
    </location>
</feature>
<feature type="region of interest" description="Disordered" evidence="2">
    <location>
        <begin position="534"/>
        <end position="573"/>
    </location>
</feature>
<reference evidence="4" key="2">
    <citation type="submission" date="2025-08" db="UniProtKB">
        <authorList>
            <consortium name="RefSeq"/>
        </authorList>
    </citation>
    <scope>IDENTIFICATION</scope>
</reference>
<dbReference type="Proteomes" id="UP000818029">
    <property type="component" value="Chromosome A04"/>
</dbReference>
<feature type="coiled-coil region" evidence="1">
    <location>
        <begin position="369"/>
        <end position="446"/>
    </location>
</feature>
<feature type="compositionally biased region" description="Low complexity" evidence="2">
    <location>
        <begin position="145"/>
        <end position="160"/>
    </location>
</feature>
<evidence type="ECO:0000256" key="1">
    <source>
        <dbReference type="SAM" id="Coils"/>
    </source>
</evidence>
<feature type="compositionally biased region" description="Low complexity" evidence="2">
    <location>
        <begin position="84"/>
        <end position="99"/>
    </location>
</feature>
<reference evidence="3" key="1">
    <citation type="journal article" date="2020" name="Nat. Genet.">
        <title>Genomic diversifications of five Gossypium allopolyploid species and their impact on cotton improvement.</title>
        <authorList>
            <person name="Chen Z.J."/>
            <person name="Sreedasyam A."/>
            <person name="Ando A."/>
            <person name="Song Q."/>
            <person name="De Santiago L.M."/>
            <person name="Hulse-Kemp A.M."/>
            <person name="Ding M."/>
            <person name="Ye W."/>
            <person name="Kirkbride R.C."/>
            <person name="Jenkins J."/>
            <person name="Plott C."/>
            <person name="Lovell J."/>
            <person name="Lin Y.M."/>
            <person name="Vaughn R."/>
            <person name="Liu B."/>
            <person name="Simpson S."/>
            <person name="Scheffler B.E."/>
            <person name="Wen L."/>
            <person name="Saski C.A."/>
            <person name="Grover C.E."/>
            <person name="Hu G."/>
            <person name="Conover J.L."/>
            <person name="Carlson J.W."/>
            <person name="Shu S."/>
            <person name="Boston L.B."/>
            <person name="Williams M."/>
            <person name="Peterson D.G."/>
            <person name="McGee K."/>
            <person name="Jones D.C."/>
            <person name="Wendel J.F."/>
            <person name="Stelly D.M."/>
            <person name="Grimwood J."/>
            <person name="Schmutz J."/>
        </authorList>
    </citation>
    <scope>NUCLEOTIDE SEQUENCE [LARGE SCALE GENOMIC DNA]</scope>
    <source>
        <strain evidence="3">cv. TM-1</strain>
    </source>
</reference>
<keyword evidence="3" id="KW-1185">Reference proteome</keyword>
<feature type="compositionally biased region" description="Basic and acidic residues" evidence="2">
    <location>
        <begin position="118"/>
        <end position="139"/>
    </location>
</feature>
<sequence>MMSMQNLGEIDMENLLPGKIRKRGCSSSASSSSSIMQNYRFKRAILVGSKRGESSTPVPTWKLMMRSPSMASMLRAMESPRYAGSQSGSKLKGQQQQQQPVSARKLAATLWEMNEIPSPRRKEGNVERRKMKEGREKGAAARSVHSGSLPPHLSDPSHSPVSERMDRSGTGSRQRRASSVSHRLRHTDNNVGVLDSVSNASLMEIETRSHAQTPKGSTVGVKTRLKDVSNALTTSKELLKIINRMWGHEDRPSSSMSLISALHAELERARLQVNQLIQEQRSDQHDINYLMKCFAEEKAAWKNKEQKVVEAAIESIAGELEVERKLRRRFESLNKKLGKELAETKTSLLKSVKELESEKRARVVIEQVCDELARDISEDKAEREELKRESAKVLQEVEKEREMLQLADVLREQRVQMKLSEAKYHLEEKNAAVDKLRNQLENFLGTKREKEKGRCSLNEPNSEEIAAYLNRVHFGSHPSEENDEDGEVEDAIECEEDSAESDLLELNMDNNSSNNNKNYKLVYAFAARDSREPQINEDITGRNSASSKLPRRSTSLQRSISDGIDWGMQKDRHQDSVDNDLEWNRFTELEKQVETKGYGDEMHGYKAVKGLREHLLSDTRAGRVYASPTCSSRDINNVAQERPPLVPGSVPKSRLAESRSEANNARKS</sequence>
<organism evidence="3 4">
    <name type="scientific">Gossypium hirsutum</name>
    <name type="common">Upland cotton</name>
    <name type="synonym">Gossypium mexicanum</name>
    <dbReference type="NCBI Taxonomy" id="3635"/>
    <lineage>
        <taxon>Eukaryota</taxon>
        <taxon>Viridiplantae</taxon>
        <taxon>Streptophyta</taxon>
        <taxon>Embryophyta</taxon>
        <taxon>Tracheophyta</taxon>
        <taxon>Spermatophyta</taxon>
        <taxon>Magnoliopsida</taxon>
        <taxon>eudicotyledons</taxon>
        <taxon>Gunneridae</taxon>
        <taxon>Pentapetalae</taxon>
        <taxon>rosids</taxon>
        <taxon>malvids</taxon>
        <taxon>Malvales</taxon>
        <taxon>Malvaceae</taxon>
        <taxon>Malvoideae</taxon>
        <taxon>Gossypium</taxon>
    </lineage>
</organism>
<name>A0ABM3BJP1_GOSHI</name>
<accession>A0ABM3BJP1</accession>
<protein>
    <submittedName>
        <fullName evidence="4">Uncharacterized protein At5g41620 isoform X1</fullName>
    </submittedName>
</protein>